<evidence type="ECO:0000256" key="2">
    <source>
        <dbReference type="ARBA" id="ARBA00022630"/>
    </source>
</evidence>
<dbReference type="OrthoDB" id="143770at2"/>
<dbReference type="SUPFAM" id="SSF55103">
    <property type="entry name" value="FAD-linked oxidases, C-terminal domain"/>
    <property type="match status" value="1"/>
</dbReference>
<dbReference type="PANTHER" id="PTHR13878">
    <property type="entry name" value="GULONOLACTONE OXIDASE"/>
    <property type="match status" value="1"/>
</dbReference>
<dbReference type="Pfam" id="PF01565">
    <property type="entry name" value="FAD_binding_4"/>
    <property type="match status" value="1"/>
</dbReference>
<protein>
    <submittedName>
        <fullName evidence="7">FAD/FMN-containing dehydrogenase</fullName>
    </submittedName>
</protein>
<keyword evidence="8" id="KW-1185">Reference proteome</keyword>
<evidence type="ECO:0000313" key="8">
    <source>
        <dbReference type="Proteomes" id="UP000199585"/>
    </source>
</evidence>
<gene>
    <name evidence="7" type="ORF">SAMN04488003_10691</name>
</gene>
<evidence type="ECO:0000259" key="6">
    <source>
        <dbReference type="PROSITE" id="PS51387"/>
    </source>
</evidence>
<dbReference type="InterPro" id="IPR016166">
    <property type="entry name" value="FAD-bd_PCMH"/>
</dbReference>
<dbReference type="Proteomes" id="UP000199585">
    <property type="component" value="Unassembled WGS sequence"/>
</dbReference>
<dbReference type="PANTHER" id="PTHR13878:SF53">
    <property type="entry name" value="CYTOKININ DEHYDROGENASE 6"/>
    <property type="match status" value="1"/>
</dbReference>
<accession>A0A1H8C7I4</accession>
<comment type="similarity">
    <text evidence="1">Belongs to the oxygen-dependent FAD-linked oxidoreductase family.</text>
</comment>
<dbReference type="STRING" id="245187.SAMN04488003_10691"/>
<dbReference type="RefSeq" id="WP_089900490.1">
    <property type="nucleotide sequence ID" value="NZ_FOCI01000006.1"/>
</dbReference>
<dbReference type="InterPro" id="IPR016164">
    <property type="entry name" value="FAD-linked_Oxase-like_C"/>
</dbReference>
<dbReference type="Gene3D" id="3.30.465.10">
    <property type="match status" value="1"/>
</dbReference>
<sequence>MAGSGTFTRRTALFGAGLVAGGLATRALSPSLPSLTGLQPMAPRPVPGRLNDASGLSETPVHSHITLTQDHGTALTDAIRAELREARMAGRCVNVGAARHSMGGQAIPRDGHAMTFDNAGIDLDTAARTMRVHAGTRWRDVIAVTDPLGLGPAVMQSNNDFGVGATFCVNAHGWPVRRGPMGSTVREIELILPDGDRVTCSRDREAELFAMTMGGYGLTGIVTRLDVDLVPNQRLEPTFAQMPADDFATAFTTAIADDAVTMAYGRLNVDREAFMSQALLVTYRATADQSDLPPATGSGSAARIASRIYRAQLGRERMKDVRWWFETDLAPRVAGGPATRNSLINEPVATLDDRDPARTDILHEYFVSPDRFGEFLALCRAVIPGSYQEFLNVTLRFVDTDPDSWLAYAPVPRIAAVMSFSQEMTARAEADMARMTQAMIDGIVAIGGTYYLPYRLHARPEQFAQAYPRATAFVREKRRLDPGLLLRNALWDTYLEAL</sequence>
<name>A0A1H8C7I4_9RHOB</name>
<evidence type="ECO:0000256" key="1">
    <source>
        <dbReference type="ARBA" id="ARBA00005466"/>
    </source>
</evidence>
<evidence type="ECO:0000256" key="3">
    <source>
        <dbReference type="ARBA" id="ARBA00022827"/>
    </source>
</evidence>
<dbReference type="EMBL" id="FOCI01000006">
    <property type="protein sequence ID" value="SEM91000.1"/>
    <property type="molecule type" value="Genomic_DNA"/>
</dbReference>
<feature type="region of interest" description="Disordered" evidence="5">
    <location>
        <begin position="34"/>
        <end position="59"/>
    </location>
</feature>
<evidence type="ECO:0000256" key="5">
    <source>
        <dbReference type="SAM" id="MobiDB-lite"/>
    </source>
</evidence>
<keyword evidence="2" id="KW-0285">Flavoprotein</keyword>
<reference evidence="7 8" key="1">
    <citation type="submission" date="2016-10" db="EMBL/GenBank/DDBJ databases">
        <authorList>
            <person name="de Groot N.N."/>
        </authorList>
    </citation>
    <scope>NUCLEOTIDE SEQUENCE [LARGE SCALE GENOMIC DNA]</scope>
    <source>
        <strain evidence="7 8">DSM 16213</strain>
    </source>
</reference>
<organism evidence="7 8">
    <name type="scientific">Loktanella fryxellensis</name>
    <dbReference type="NCBI Taxonomy" id="245187"/>
    <lineage>
        <taxon>Bacteria</taxon>
        <taxon>Pseudomonadati</taxon>
        <taxon>Pseudomonadota</taxon>
        <taxon>Alphaproteobacteria</taxon>
        <taxon>Rhodobacterales</taxon>
        <taxon>Roseobacteraceae</taxon>
        <taxon>Loktanella</taxon>
    </lineage>
</organism>
<dbReference type="InterPro" id="IPR006094">
    <property type="entry name" value="Oxid_FAD_bind_N"/>
</dbReference>
<dbReference type="InterPro" id="IPR016169">
    <property type="entry name" value="FAD-bd_PCMH_sub2"/>
</dbReference>
<dbReference type="AlphaFoldDB" id="A0A1H8C7I4"/>
<dbReference type="InterPro" id="IPR036318">
    <property type="entry name" value="FAD-bd_PCMH-like_sf"/>
</dbReference>
<dbReference type="SUPFAM" id="SSF56176">
    <property type="entry name" value="FAD-binding/transporter-associated domain-like"/>
    <property type="match status" value="1"/>
</dbReference>
<evidence type="ECO:0000256" key="4">
    <source>
        <dbReference type="ARBA" id="ARBA00023002"/>
    </source>
</evidence>
<feature type="domain" description="FAD-binding PCMH-type" evidence="6">
    <location>
        <begin position="56"/>
        <end position="232"/>
    </location>
</feature>
<keyword evidence="4" id="KW-0560">Oxidoreductase</keyword>
<keyword evidence="3" id="KW-0274">FAD</keyword>
<evidence type="ECO:0000313" key="7">
    <source>
        <dbReference type="EMBL" id="SEM91000.1"/>
    </source>
</evidence>
<dbReference type="PROSITE" id="PS51387">
    <property type="entry name" value="FAD_PCMH"/>
    <property type="match status" value="1"/>
</dbReference>
<proteinExistence type="inferred from homology"/>
<dbReference type="GO" id="GO:0071949">
    <property type="term" value="F:FAD binding"/>
    <property type="evidence" value="ECO:0007669"/>
    <property type="project" value="InterPro"/>
</dbReference>
<dbReference type="InterPro" id="IPR050432">
    <property type="entry name" value="FAD-linked_Oxidoreductases_BP"/>
</dbReference>
<dbReference type="GO" id="GO:0016491">
    <property type="term" value="F:oxidoreductase activity"/>
    <property type="evidence" value="ECO:0007669"/>
    <property type="project" value="UniProtKB-KW"/>
</dbReference>